<protein>
    <submittedName>
        <fullName evidence="2">Uncharacterized protein</fullName>
    </submittedName>
</protein>
<keyword evidence="1" id="KW-0812">Transmembrane</keyword>
<evidence type="ECO:0000256" key="1">
    <source>
        <dbReference type="SAM" id="Phobius"/>
    </source>
</evidence>
<dbReference type="Proteomes" id="UP000501690">
    <property type="component" value="Linkage Group LG7"/>
</dbReference>
<dbReference type="EMBL" id="CP039351">
    <property type="protein sequence ID" value="QCD99359.1"/>
    <property type="molecule type" value="Genomic_DNA"/>
</dbReference>
<keyword evidence="1" id="KW-0472">Membrane</keyword>
<accession>A0A4D6MD82</accession>
<feature type="transmembrane region" description="Helical" evidence="1">
    <location>
        <begin position="7"/>
        <end position="26"/>
    </location>
</feature>
<keyword evidence="1" id="KW-1133">Transmembrane helix</keyword>
<sequence length="148" mass="16485">MDIPRKYLFSPILALILLSFIVVVVLRPVQLLKFTTIAGSKRGHSVPLDRLRMKLSGENQLHAVVSSIDLRRNKFSDRTAARKVGKLEQTLAAARASMRKAASESEGERSNHSVAATVHDGGDRHYVPAGAIYRNARLFHRTPAVMEW</sequence>
<name>A0A4D6MD82_VIGUN</name>
<dbReference type="AlphaFoldDB" id="A0A4D6MD82"/>
<organism evidence="2 3">
    <name type="scientific">Vigna unguiculata</name>
    <name type="common">Cowpea</name>
    <dbReference type="NCBI Taxonomy" id="3917"/>
    <lineage>
        <taxon>Eukaryota</taxon>
        <taxon>Viridiplantae</taxon>
        <taxon>Streptophyta</taxon>
        <taxon>Embryophyta</taxon>
        <taxon>Tracheophyta</taxon>
        <taxon>Spermatophyta</taxon>
        <taxon>Magnoliopsida</taxon>
        <taxon>eudicotyledons</taxon>
        <taxon>Gunneridae</taxon>
        <taxon>Pentapetalae</taxon>
        <taxon>rosids</taxon>
        <taxon>fabids</taxon>
        <taxon>Fabales</taxon>
        <taxon>Fabaceae</taxon>
        <taxon>Papilionoideae</taxon>
        <taxon>50 kb inversion clade</taxon>
        <taxon>NPAAA clade</taxon>
        <taxon>indigoferoid/millettioid clade</taxon>
        <taxon>Phaseoleae</taxon>
        <taxon>Vigna</taxon>
    </lineage>
</organism>
<proteinExistence type="predicted"/>
<evidence type="ECO:0000313" key="2">
    <source>
        <dbReference type="EMBL" id="QCD99359.1"/>
    </source>
</evidence>
<keyword evidence="3" id="KW-1185">Reference proteome</keyword>
<evidence type="ECO:0000313" key="3">
    <source>
        <dbReference type="Proteomes" id="UP000501690"/>
    </source>
</evidence>
<reference evidence="2 3" key="1">
    <citation type="submission" date="2019-04" db="EMBL/GenBank/DDBJ databases">
        <title>An improved genome assembly and genetic linkage map for asparagus bean, Vigna unguiculata ssp. sesquipedialis.</title>
        <authorList>
            <person name="Xia Q."/>
            <person name="Zhang R."/>
            <person name="Dong Y."/>
        </authorList>
    </citation>
    <scope>NUCLEOTIDE SEQUENCE [LARGE SCALE GENOMIC DNA]</scope>
    <source>
        <tissue evidence="2">Leaf</tissue>
    </source>
</reference>
<gene>
    <name evidence="2" type="ORF">DEO72_LG7g640</name>
</gene>